<organism evidence="1 2">
    <name type="scientific">Moraxella porci DSM 25326</name>
    <dbReference type="NCBI Taxonomy" id="573983"/>
    <lineage>
        <taxon>Bacteria</taxon>
        <taxon>Pseudomonadati</taxon>
        <taxon>Pseudomonadota</taxon>
        <taxon>Gammaproteobacteria</taxon>
        <taxon>Moraxellales</taxon>
        <taxon>Moraxellaceae</taxon>
        <taxon>Moraxella</taxon>
    </lineage>
</organism>
<name>A0A1T0CTZ6_9GAMM</name>
<comment type="caution">
    <text evidence="1">The sequence shown here is derived from an EMBL/GenBank/DDBJ whole genome shotgun (WGS) entry which is preliminary data.</text>
</comment>
<dbReference type="RefSeq" id="WP_078317445.1">
    <property type="nucleotide sequence ID" value="NZ_MUYV01000004.1"/>
</dbReference>
<gene>
    <name evidence="1" type="ORF">B0681_03880</name>
</gene>
<dbReference type="AlphaFoldDB" id="A0A1T0CTZ6"/>
<evidence type="ECO:0000313" key="1">
    <source>
        <dbReference type="EMBL" id="OOS25828.1"/>
    </source>
</evidence>
<sequence>MIVFNLSHEKALDSLKASLEKDNLSELYVNLDNETPSNVKEVFLVSYFDHILTEDEYMNEQFVCYANIVKLNDKYFDEKFTTIANEFLYIYQRLFDLNDGFVYIDANSSIIKTKNSAVYARHIINGLKERPTCCLVFQNLKLVVDLGFDLTHHFYCLDDSKIKQIKEMILSTNLFILQP</sequence>
<reference evidence="1 2" key="1">
    <citation type="submission" date="2017-02" db="EMBL/GenBank/DDBJ databases">
        <title>Draft genome sequence of Moraxella porci CCUG 54912T type strain.</title>
        <authorList>
            <person name="Salva-Serra F."/>
            <person name="Engstrom-Jakobsson H."/>
            <person name="Thorell K."/>
            <person name="Jaen-Luchoro D."/>
            <person name="Gonzales-Siles L."/>
            <person name="Karlsson R."/>
            <person name="Yazdan S."/>
            <person name="Boulund F."/>
            <person name="Johnning A."/>
            <person name="Engstrand L."/>
            <person name="Kristiansson E."/>
            <person name="Moore E."/>
        </authorList>
    </citation>
    <scope>NUCLEOTIDE SEQUENCE [LARGE SCALE GENOMIC DNA]</scope>
    <source>
        <strain evidence="1 2">CCUG 54912</strain>
    </source>
</reference>
<dbReference type="Proteomes" id="UP000190683">
    <property type="component" value="Unassembled WGS sequence"/>
</dbReference>
<evidence type="ECO:0000313" key="2">
    <source>
        <dbReference type="Proteomes" id="UP000190683"/>
    </source>
</evidence>
<keyword evidence="2" id="KW-1185">Reference proteome</keyword>
<protein>
    <submittedName>
        <fullName evidence="1">Uncharacterized protein</fullName>
    </submittedName>
</protein>
<proteinExistence type="predicted"/>
<accession>A0A1T0CTZ6</accession>
<dbReference type="EMBL" id="MUYV01000004">
    <property type="protein sequence ID" value="OOS25828.1"/>
    <property type="molecule type" value="Genomic_DNA"/>
</dbReference>